<dbReference type="PANTHER" id="PTHR13826:SF18">
    <property type="entry name" value="TREFOIL FACTOR 1"/>
    <property type="match status" value="1"/>
</dbReference>
<accession>A0A5N3WEG0</accession>
<name>A0A5N3WEG0_MUNMU</name>
<sequence length="53" mass="5859">LAPGQTTCQVEPHQRQNCGYSGITAKDCEEKGCCFDNTVRGVPWCFHSALLEE</sequence>
<evidence type="ECO:0000256" key="3">
    <source>
        <dbReference type="ARBA" id="ARBA00023157"/>
    </source>
</evidence>
<dbReference type="GO" id="GO:0005615">
    <property type="term" value="C:extracellular space"/>
    <property type="evidence" value="ECO:0007669"/>
    <property type="project" value="TreeGrafter"/>
</dbReference>
<dbReference type="SUPFAM" id="SSF57492">
    <property type="entry name" value="Trefoil"/>
    <property type="match status" value="1"/>
</dbReference>
<protein>
    <recommendedName>
        <fullName evidence="5">P-type domain-containing protein</fullName>
    </recommendedName>
</protein>
<feature type="disulfide bond" evidence="4">
    <location>
        <begin position="8"/>
        <end position="34"/>
    </location>
</feature>
<dbReference type="InterPro" id="IPR017957">
    <property type="entry name" value="P_trefoil_CS"/>
</dbReference>
<keyword evidence="3 4" id="KW-1015">Disulfide bond</keyword>
<dbReference type="PROSITE" id="PS00025">
    <property type="entry name" value="P_TREFOIL_1"/>
    <property type="match status" value="1"/>
</dbReference>
<keyword evidence="7" id="KW-1185">Reference proteome</keyword>
<feature type="disulfide bond" evidence="4">
    <location>
        <begin position="28"/>
        <end position="45"/>
    </location>
</feature>
<comment type="caution">
    <text evidence="6">The sequence shown here is derived from an EMBL/GenBank/DDBJ whole genome shotgun (WGS) entry which is preliminary data.</text>
</comment>
<dbReference type="PANTHER" id="PTHR13826">
    <property type="entry name" value="INTESTINAL TREFOIL FACTOR-RELATED"/>
    <property type="match status" value="1"/>
</dbReference>
<dbReference type="InterPro" id="IPR017994">
    <property type="entry name" value="P_trefoil_chordata"/>
</dbReference>
<feature type="domain" description="P-type" evidence="5">
    <location>
        <begin position="6"/>
        <end position="49"/>
    </location>
</feature>
<dbReference type="GO" id="GO:0030277">
    <property type="term" value="P:maintenance of gastrointestinal epithelium"/>
    <property type="evidence" value="ECO:0007669"/>
    <property type="project" value="TreeGrafter"/>
</dbReference>
<dbReference type="FunFam" id="4.10.110.10:FF:000006">
    <property type="entry name" value="Trefoil factor 1"/>
    <property type="match status" value="1"/>
</dbReference>
<reference evidence="6 7" key="1">
    <citation type="submission" date="2019-06" db="EMBL/GenBank/DDBJ databases">
        <title>Discovery of a novel chromosome fission-fusion reversal in muntjac.</title>
        <authorList>
            <person name="Mudd A.B."/>
            <person name="Bredeson J.V."/>
            <person name="Baum R."/>
            <person name="Hockemeyer D."/>
            <person name="Rokhsar D.S."/>
        </authorList>
    </citation>
    <scope>NUCLEOTIDE SEQUENCE [LARGE SCALE GENOMIC DNA]</scope>
    <source>
        <strain evidence="6">UTSW_UCB_Mm</strain>
        <tissue evidence="6">Fibroblast cell line</tissue>
    </source>
</reference>
<dbReference type="Pfam" id="PF00088">
    <property type="entry name" value="Trefoil"/>
    <property type="match status" value="1"/>
</dbReference>
<feature type="disulfide bond" evidence="4">
    <location>
        <begin position="18"/>
        <end position="33"/>
    </location>
</feature>
<feature type="non-terminal residue" evidence="6">
    <location>
        <position position="53"/>
    </location>
</feature>
<organism evidence="6 7">
    <name type="scientific">Muntiacus muntjak</name>
    <name type="common">Barking deer</name>
    <name type="synonym">Indian muntjac</name>
    <dbReference type="NCBI Taxonomy" id="9888"/>
    <lineage>
        <taxon>Eukaryota</taxon>
        <taxon>Metazoa</taxon>
        <taxon>Chordata</taxon>
        <taxon>Craniata</taxon>
        <taxon>Vertebrata</taxon>
        <taxon>Euteleostomi</taxon>
        <taxon>Mammalia</taxon>
        <taxon>Eutheria</taxon>
        <taxon>Laurasiatheria</taxon>
        <taxon>Artiodactyla</taxon>
        <taxon>Ruminantia</taxon>
        <taxon>Pecora</taxon>
        <taxon>Cervidae</taxon>
        <taxon>Muntiacinae</taxon>
        <taxon>Muntiacus</taxon>
    </lineage>
</organism>
<evidence type="ECO:0000256" key="4">
    <source>
        <dbReference type="PROSITE-ProRule" id="PRU00779"/>
    </source>
</evidence>
<dbReference type="InterPro" id="IPR000519">
    <property type="entry name" value="P_trefoil_dom"/>
</dbReference>
<evidence type="ECO:0000259" key="5">
    <source>
        <dbReference type="PROSITE" id="PS51448"/>
    </source>
</evidence>
<proteinExistence type="predicted"/>
<evidence type="ECO:0000313" key="7">
    <source>
        <dbReference type="Proteomes" id="UP000326458"/>
    </source>
</evidence>
<dbReference type="Proteomes" id="UP000326458">
    <property type="component" value="Unassembled WGS sequence"/>
</dbReference>
<dbReference type="PROSITE" id="PS51448">
    <property type="entry name" value="P_TREFOIL_2"/>
    <property type="match status" value="1"/>
</dbReference>
<dbReference type="PRINTS" id="PR00680">
    <property type="entry name" value="PTREFOIL"/>
</dbReference>
<keyword evidence="2" id="KW-0964">Secreted</keyword>
<dbReference type="Gene3D" id="4.10.110.10">
    <property type="entry name" value="Spasmolytic Protein, domain 1"/>
    <property type="match status" value="1"/>
</dbReference>
<dbReference type="EMBL" id="VCEA01000001">
    <property type="protein sequence ID" value="KAB0360140.1"/>
    <property type="molecule type" value="Genomic_DNA"/>
</dbReference>
<dbReference type="AlphaFoldDB" id="A0A5N3WEG0"/>
<evidence type="ECO:0000256" key="2">
    <source>
        <dbReference type="ARBA" id="ARBA00022525"/>
    </source>
</evidence>
<comment type="subcellular location">
    <subcellularLocation>
        <location evidence="1">Secreted</location>
    </subcellularLocation>
</comment>
<evidence type="ECO:0000313" key="6">
    <source>
        <dbReference type="EMBL" id="KAB0360140.1"/>
    </source>
</evidence>
<gene>
    <name evidence="6" type="ORF">FD754_004296</name>
</gene>
<feature type="non-terminal residue" evidence="6">
    <location>
        <position position="1"/>
    </location>
</feature>
<dbReference type="CDD" id="cd00111">
    <property type="entry name" value="Trefoil"/>
    <property type="match status" value="1"/>
</dbReference>
<dbReference type="SMART" id="SM00018">
    <property type="entry name" value="PD"/>
    <property type="match status" value="1"/>
</dbReference>
<evidence type="ECO:0000256" key="1">
    <source>
        <dbReference type="ARBA" id="ARBA00004613"/>
    </source>
</evidence>
<dbReference type="InterPro" id="IPR044913">
    <property type="entry name" value="P_trefoil_dom_sf"/>
</dbReference>